<dbReference type="SUPFAM" id="SSF161098">
    <property type="entry name" value="MetI-like"/>
    <property type="match status" value="1"/>
</dbReference>
<evidence type="ECO:0000256" key="5">
    <source>
        <dbReference type="ARBA" id="ARBA00022989"/>
    </source>
</evidence>
<feature type="transmembrane region" description="Helical" evidence="7">
    <location>
        <begin position="72"/>
        <end position="90"/>
    </location>
</feature>
<dbReference type="PANTHER" id="PTHR43744:SF12">
    <property type="entry name" value="ABC TRANSPORTER PERMEASE PROTEIN MG189-RELATED"/>
    <property type="match status" value="1"/>
</dbReference>
<evidence type="ECO:0000313" key="10">
    <source>
        <dbReference type="Proteomes" id="UP000589620"/>
    </source>
</evidence>
<keyword evidence="9" id="KW-0762">Sugar transport</keyword>
<feature type="transmembrane region" description="Helical" evidence="7">
    <location>
        <begin position="102"/>
        <end position="122"/>
    </location>
</feature>
<dbReference type="PROSITE" id="PS50928">
    <property type="entry name" value="ABC_TM1"/>
    <property type="match status" value="1"/>
</dbReference>
<gene>
    <name evidence="9" type="ORF">BJ963_003755</name>
</gene>
<reference evidence="9 10" key="1">
    <citation type="submission" date="2020-07" db="EMBL/GenBank/DDBJ databases">
        <title>Sequencing the genomes of 1000 actinobacteria strains.</title>
        <authorList>
            <person name="Klenk H.-P."/>
        </authorList>
    </citation>
    <scope>NUCLEOTIDE SEQUENCE [LARGE SCALE GENOMIC DNA]</scope>
    <source>
        <strain evidence="9 10">DSM 23871</strain>
    </source>
</reference>
<feature type="domain" description="ABC transmembrane type-1" evidence="8">
    <location>
        <begin position="99"/>
        <end position="292"/>
    </location>
</feature>
<keyword evidence="4 7" id="KW-0812">Transmembrane</keyword>
<evidence type="ECO:0000256" key="3">
    <source>
        <dbReference type="ARBA" id="ARBA00022475"/>
    </source>
</evidence>
<sequence length="307" mass="33465">MTTATVRTPDGPPTGEAPRRTVARTPLRTRSGLHIVPTLILIVGALYCVLPVLWIVIASTKTNDELFSTPSFVPSFTGGFWTNMQALFTYNNGIFGRWALNSVIYAVGGGVLSTVIAGAAGYALGKYAFTGSKWIFRLIVAAVLLPQIMLAIPQFLLLAKFGMTNTYASVILPQLVSPFAIYLCKIYAEASVPDEIMEAARIDGGSEWRIFWSVGSRLMMPALVTVFLLQFIGIWNNFLLPFVMINNDQLYPLTLGLYGLMIITGGQAAQYSIVIAGVLVSIVPLAVLFLSLQRYWKIDLISGGVKL</sequence>
<keyword evidence="5 7" id="KW-1133">Transmembrane helix</keyword>
<dbReference type="RefSeq" id="WP_179457946.1">
    <property type="nucleotide sequence ID" value="NZ_BAAAPX010000001.1"/>
</dbReference>
<evidence type="ECO:0000259" key="8">
    <source>
        <dbReference type="PROSITE" id="PS50928"/>
    </source>
</evidence>
<feature type="transmembrane region" description="Helical" evidence="7">
    <location>
        <begin position="134"/>
        <end position="158"/>
    </location>
</feature>
<dbReference type="GO" id="GO:0005886">
    <property type="term" value="C:plasma membrane"/>
    <property type="evidence" value="ECO:0007669"/>
    <property type="project" value="UniProtKB-SubCell"/>
</dbReference>
<evidence type="ECO:0000313" key="9">
    <source>
        <dbReference type="EMBL" id="NYD76236.1"/>
    </source>
</evidence>
<dbReference type="Pfam" id="PF00528">
    <property type="entry name" value="BPD_transp_1"/>
    <property type="match status" value="1"/>
</dbReference>
<keyword evidence="3" id="KW-1003">Cell membrane</keyword>
<proteinExistence type="inferred from homology"/>
<evidence type="ECO:0000256" key="7">
    <source>
        <dbReference type="RuleBase" id="RU363032"/>
    </source>
</evidence>
<protein>
    <submittedName>
        <fullName evidence="9">Multiple sugar transport system permease protein</fullName>
    </submittedName>
</protein>
<name>A0A852T3I9_9MICO</name>
<dbReference type="CDD" id="cd06261">
    <property type="entry name" value="TM_PBP2"/>
    <property type="match status" value="1"/>
</dbReference>
<keyword evidence="6 7" id="KW-0472">Membrane</keyword>
<dbReference type="AlphaFoldDB" id="A0A852T3I9"/>
<feature type="transmembrane region" description="Helical" evidence="7">
    <location>
        <begin position="218"/>
        <end position="238"/>
    </location>
</feature>
<dbReference type="PANTHER" id="PTHR43744">
    <property type="entry name" value="ABC TRANSPORTER PERMEASE PROTEIN MG189-RELATED-RELATED"/>
    <property type="match status" value="1"/>
</dbReference>
<dbReference type="Proteomes" id="UP000589620">
    <property type="component" value="Unassembled WGS sequence"/>
</dbReference>
<keyword evidence="2 7" id="KW-0813">Transport</keyword>
<accession>A0A852T3I9</accession>
<evidence type="ECO:0000256" key="1">
    <source>
        <dbReference type="ARBA" id="ARBA00004651"/>
    </source>
</evidence>
<dbReference type="InterPro" id="IPR035906">
    <property type="entry name" value="MetI-like_sf"/>
</dbReference>
<keyword evidence="10" id="KW-1185">Reference proteome</keyword>
<evidence type="ECO:0000256" key="6">
    <source>
        <dbReference type="ARBA" id="ARBA00023136"/>
    </source>
</evidence>
<comment type="similarity">
    <text evidence="7">Belongs to the binding-protein-dependent transport system permease family.</text>
</comment>
<dbReference type="EMBL" id="JACCBJ010000001">
    <property type="protein sequence ID" value="NYD76236.1"/>
    <property type="molecule type" value="Genomic_DNA"/>
</dbReference>
<comment type="subcellular location">
    <subcellularLocation>
        <location evidence="1 7">Cell membrane</location>
        <topology evidence="1 7">Multi-pass membrane protein</topology>
    </subcellularLocation>
</comment>
<organism evidence="9 10">
    <name type="scientific">Leifsonia soli</name>
    <dbReference type="NCBI Taxonomy" id="582665"/>
    <lineage>
        <taxon>Bacteria</taxon>
        <taxon>Bacillati</taxon>
        <taxon>Actinomycetota</taxon>
        <taxon>Actinomycetes</taxon>
        <taxon>Micrococcales</taxon>
        <taxon>Microbacteriaceae</taxon>
        <taxon>Leifsonia</taxon>
    </lineage>
</organism>
<evidence type="ECO:0000256" key="4">
    <source>
        <dbReference type="ARBA" id="ARBA00022692"/>
    </source>
</evidence>
<feature type="transmembrane region" description="Helical" evidence="7">
    <location>
        <begin position="273"/>
        <end position="292"/>
    </location>
</feature>
<dbReference type="Gene3D" id="1.10.3720.10">
    <property type="entry name" value="MetI-like"/>
    <property type="match status" value="1"/>
</dbReference>
<comment type="caution">
    <text evidence="9">The sequence shown here is derived from an EMBL/GenBank/DDBJ whole genome shotgun (WGS) entry which is preliminary data.</text>
</comment>
<dbReference type="GO" id="GO:0055085">
    <property type="term" value="P:transmembrane transport"/>
    <property type="evidence" value="ECO:0007669"/>
    <property type="project" value="InterPro"/>
</dbReference>
<evidence type="ECO:0000256" key="2">
    <source>
        <dbReference type="ARBA" id="ARBA00022448"/>
    </source>
</evidence>
<feature type="transmembrane region" description="Helical" evidence="7">
    <location>
        <begin position="33"/>
        <end position="57"/>
    </location>
</feature>
<dbReference type="InterPro" id="IPR000515">
    <property type="entry name" value="MetI-like"/>
</dbReference>